<organism evidence="7 8">
    <name type="scientific">Steinernema hermaphroditum</name>
    <dbReference type="NCBI Taxonomy" id="289476"/>
    <lineage>
        <taxon>Eukaryota</taxon>
        <taxon>Metazoa</taxon>
        <taxon>Ecdysozoa</taxon>
        <taxon>Nematoda</taxon>
        <taxon>Chromadorea</taxon>
        <taxon>Rhabditida</taxon>
        <taxon>Tylenchina</taxon>
        <taxon>Panagrolaimomorpha</taxon>
        <taxon>Strongyloidoidea</taxon>
        <taxon>Steinernematidae</taxon>
        <taxon>Steinernema</taxon>
    </lineage>
</organism>
<feature type="domain" description="Tyrosine specific protein phosphatases" evidence="6">
    <location>
        <begin position="634"/>
        <end position="690"/>
    </location>
</feature>
<dbReference type="PROSITE" id="PS00383">
    <property type="entry name" value="TYR_PHOSPHATASE_1"/>
    <property type="match status" value="1"/>
</dbReference>
<dbReference type="Gene3D" id="3.90.190.10">
    <property type="entry name" value="Protein tyrosine phosphatase superfamily"/>
    <property type="match status" value="1"/>
</dbReference>
<dbReference type="GO" id="GO:0004298">
    <property type="term" value="F:threonine-type endopeptidase activity"/>
    <property type="evidence" value="ECO:0007669"/>
    <property type="project" value="InterPro"/>
</dbReference>
<evidence type="ECO:0000256" key="4">
    <source>
        <dbReference type="SAM" id="MobiDB-lite"/>
    </source>
</evidence>
<dbReference type="InterPro" id="IPR037464">
    <property type="entry name" value="Taspase1"/>
</dbReference>
<accession>A0AA39HBV3</accession>
<feature type="compositionally biased region" description="Basic and acidic residues" evidence="4">
    <location>
        <begin position="321"/>
        <end position="364"/>
    </location>
</feature>
<evidence type="ECO:0000259" key="5">
    <source>
        <dbReference type="PROSITE" id="PS50055"/>
    </source>
</evidence>
<dbReference type="PANTHER" id="PTHR46163">
    <property type="entry name" value="TYROSINE-PROTEIN PHOSPHATASE-RELATED"/>
    <property type="match status" value="1"/>
</dbReference>
<feature type="domain" description="Tyrosine-protein phosphatase" evidence="5">
    <location>
        <begin position="439"/>
        <end position="699"/>
    </location>
</feature>
<dbReference type="Pfam" id="PF00102">
    <property type="entry name" value="Y_phosphatase"/>
    <property type="match status" value="1"/>
</dbReference>
<dbReference type="Proteomes" id="UP001175271">
    <property type="component" value="Unassembled WGS sequence"/>
</dbReference>
<dbReference type="AlphaFoldDB" id="A0AA39HBV3"/>
<dbReference type="SMART" id="SM00194">
    <property type="entry name" value="PTPc"/>
    <property type="match status" value="1"/>
</dbReference>
<dbReference type="PRINTS" id="PR00700">
    <property type="entry name" value="PRTYPHPHTASE"/>
</dbReference>
<feature type="region of interest" description="Disordered" evidence="4">
    <location>
        <begin position="306"/>
        <end position="410"/>
    </location>
</feature>
<dbReference type="PROSITE" id="PS50056">
    <property type="entry name" value="TYR_PHOSPHATASE_2"/>
    <property type="match status" value="1"/>
</dbReference>
<dbReference type="InterPro" id="IPR029021">
    <property type="entry name" value="Prot-tyrosine_phosphatase-like"/>
</dbReference>
<evidence type="ECO:0000259" key="6">
    <source>
        <dbReference type="PROSITE" id="PS50056"/>
    </source>
</evidence>
<protein>
    <recommendedName>
        <fullName evidence="9">Protein-tyrosine-phosphatase</fullName>
    </recommendedName>
</protein>
<dbReference type="InterPro" id="IPR029055">
    <property type="entry name" value="Ntn_hydrolases_N"/>
</dbReference>
<dbReference type="SUPFAM" id="SSF56235">
    <property type="entry name" value="N-terminal nucleophile aminohydrolases (Ntn hydrolases)"/>
    <property type="match status" value="1"/>
</dbReference>
<name>A0AA39HBV3_9BILA</name>
<feature type="site" description="Cleavage; by autolysis" evidence="3">
    <location>
        <begin position="154"/>
        <end position="155"/>
    </location>
</feature>
<evidence type="ECO:0000256" key="1">
    <source>
        <dbReference type="ARBA" id="ARBA00010872"/>
    </source>
</evidence>
<dbReference type="SUPFAM" id="SSF52799">
    <property type="entry name" value="(Phosphotyrosine protein) phosphatases II"/>
    <property type="match status" value="1"/>
</dbReference>
<evidence type="ECO:0000313" key="8">
    <source>
        <dbReference type="Proteomes" id="UP001175271"/>
    </source>
</evidence>
<dbReference type="InterPro" id="IPR016130">
    <property type="entry name" value="Tyr_Pase_AS"/>
</dbReference>
<dbReference type="CDD" id="cd04514">
    <property type="entry name" value="Taspase1_like"/>
    <property type="match status" value="1"/>
</dbReference>
<dbReference type="CDD" id="cd00047">
    <property type="entry name" value="PTPc"/>
    <property type="match status" value="1"/>
</dbReference>
<dbReference type="SMART" id="SM00404">
    <property type="entry name" value="PTPc_motif"/>
    <property type="match status" value="1"/>
</dbReference>
<dbReference type="InterPro" id="IPR000242">
    <property type="entry name" value="PTP_cat"/>
</dbReference>
<gene>
    <name evidence="7" type="ORF">QR680_016654</name>
</gene>
<sequence length="760" mass="84257">MIAVHAGAGCHPDGIDKFCKKVIRGASGDVLEAIKAFENDPMTNCGFGSNLSLSGRVQCEAAFMTSDDLRFGAVACVSTIKNPIVAAKQLVVNQIARKQGGLIAPSILIGEGAEKFAAGCDIELCAPDGLVSPRAEMTYEKALRKLAVTEERLDTVGAVSIDNSGLATSGISSGGIILKFDGRVGHSSQFGGGVWAEKRGLRSVAVSTSGCGEALARTHFAQKLGESLLEYDPSDGLYVEAINETFKKGFLESPLVTKSFIPEHRLAGGVAIIRDEDEGISEVIVFHNTKHFAYAFSDGPHLSKFELQPAATPSTPEMIDTESRPRVPKRSVERVRKANEPRVERKPDSSRRAKNQESKKDRLAESSVVITQSQKDGSLTGSKRSINSKRANGSKAKSTNDDTNKIVGSMPQAAGNDDVVKELITRFCNATLQKGVRKLREEFARLKSETVPSPDSLASFHANPTRNRYRDIPCVEESRVKLIDHPDQMDYIHANYVSTPFNERRFICTQGPMETTIYDFWWMVLQEKAEFIVMLCNMDENGRPKCDEYLPFLPSSGSMVFRDISISVQSVNIIKPDNSASTEMISERVLRVTRNRLERTIKHFHWSSWPDHGVPTGDLAPLVLLQRIRQTKFPIIIHCSAGIGRTGSIVAIEYVLERIIYKQPCDDMAVILKSLRKQRAHSIQTDLQYLYVHFILLRYYTELKYIDQNNLYLVGFCREYEQAIPTNPHGKLVQALYASSLQPQPTPPNDEADDANPTRW</sequence>
<dbReference type="InterPro" id="IPR000387">
    <property type="entry name" value="Tyr_Pase_dom"/>
</dbReference>
<dbReference type="EMBL" id="JAUCMV010000004">
    <property type="protein sequence ID" value="KAK0402983.1"/>
    <property type="molecule type" value="Genomic_DNA"/>
</dbReference>
<comment type="similarity">
    <text evidence="1">Belongs to the Ntn-hydrolase family.</text>
</comment>
<dbReference type="GO" id="GO:0004725">
    <property type="term" value="F:protein tyrosine phosphatase activity"/>
    <property type="evidence" value="ECO:0007669"/>
    <property type="project" value="InterPro"/>
</dbReference>
<feature type="region of interest" description="Disordered" evidence="4">
    <location>
        <begin position="741"/>
        <end position="760"/>
    </location>
</feature>
<proteinExistence type="inferred from homology"/>
<evidence type="ECO:0000256" key="3">
    <source>
        <dbReference type="PIRSR" id="PIRSR600246-3"/>
    </source>
</evidence>
<keyword evidence="8" id="KW-1185">Reference proteome</keyword>
<dbReference type="InterPro" id="IPR052782">
    <property type="entry name" value="Oocyte-zygote_transition_reg"/>
</dbReference>
<comment type="caution">
    <text evidence="7">The sequence shown here is derived from an EMBL/GenBank/DDBJ whole genome shotgun (WGS) entry which is preliminary data.</text>
</comment>
<dbReference type="Gene3D" id="3.60.20.30">
    <property type="entry name" value="(Glycosyl)asparaginase"/>
    <property type="match status" value="1"/>
</dbReference>
<evidence type="ECO:0000256" key="2">
    <source>
        <dbReference type="PIRSR" id="PIRSR600246-1"/>
    </source>
</evidence>
<dbReference type="PANTHER" id="PTHR46163:SF5">
    <property type="entry name" value="TYROSINE-PROTEIN PHOSPHATASE"/>
    <property type="match status" value="1"/>
</dbReference>
<evidence type="ECO:0000313" key="7">
    <source>
        <dbReference type="EMBL" id="KAK0402983.1"/>
    </source>
</evidence>
<dbReference type="PROSITE" id="PS50055">
    <property type="entry name" value="TYR_PHOSPHATASE_PTP"/>
    <property type="match status" value="1"/>
</dbReference>
<reference evidence="7" key="1">
    <citation type="submission" date="2023-06" db="EMBL/GenBank/DDBJ databases">
        <title>Genomic analysis of the entomopathogenic nematode Steinernema hermaphroditum.</title>
        <authorList>
            <person name="Schwarz E.M."/>
            <person name="Heppert J.K."/>
            <person name="Baniya A."/>
            <person name="Schwartz H.T."/>
            <person name="Tan C.-H."/>
            <person name="Antoshechkin I."/>
            <person name="Sternberg P.W."/>
            <person name="Goodrich-Blair H."/>
            <person name="Dillman A.R."/>
        </authorList>
    </citation>
    <scope>NUCLEOTIDE SEQUENCE</scope>
    <source>
        <strain evidence="7">PS9179</strain>
        <tissue evidence="7">Whole animal</tissue>
    </source>
</reference>
<dbReference type="InterPro" id="IPR000246">
    <property type="entry name" value="Peptidase_T2"/>
</dbReference>
<dbReference type="Pfam" id="PF01112">
    <property type="entry name" value="Asparaginase_2"/>
    <property type="match status" value="1"/>
</dbReference>
<dbReference type="InterPro" id="IPR003595">
    <property type="entry name" value="Tyr_Pase_cat"/>
</dbReference>
<feature type="compositionally biased region" description="Polar residues" evidence="4">
    <location>
        <begin position="368"/>
        <end position="397"/>
    </location>
</feature>
<evidence type="ECO:0008006" key="9">
    <source>
        <dbReference type="Google" id="ProtNLM"/>
    </source>
</evidence>
<feature type="active site" description="Nucleophile" evidence="2">
    <location>
        <position position="155"/>
    </location>
</feature>